<proteinExistence type="predicted"/>
<comment type="caution">
    <text evidence="4">The sequence shown here is derived from an EMBL/GenBank/DDBJ whole genome shotgun (WGS) entry which is preliminary data.</text>
</comment>
<feature type="domain" description="Aminoglycoside phosphotransferase" evidence="3">
    <location>
        <begin position="29"/>
        <end position="247"/>
    </location>
</feature>
<name>A0AAW7XMI7_9GAMM</name>
<protein>
    <submittedName>
        <fullName evidence="4">Phosphotransferase</fullName>
    </submittedName>
</protein>
<reference evidence="4" key="1">
    <citation type="submission" date="2023-07" db="EMBL/GenBank/DDBJ databases">
        <title>Genome content predicts the carbon catabolic preferences of heterotrophic bacteria.</title>
        <authorList>
            <person name="Gralka M."/>
        </authorList>
    </citation>
    <scope>NUCLEOTIDE SEQUENCE</scope>
    <source>
        <strain evidence="4">I2M16</strain>
    </source>
</reference>
<keyword evidence="1" id="KW-0547">Nucleotide-binding</keyword>
<evidence type="ECO:0000259" key="3">
    <source>
        <dbReference type="Pfam" id="PF01636"/>
    </source>
</evidence>
<dbReference type="Pfam" id="PF01636">
    <property type="entry name" value="APH"/>
    <property type="match status" value="1"/>
</dbReference>
<dbReference type="RefSeq" id="WP_303551229.1">
    <property type="nucleotide sequence ID" value="NZ_JAUOPG010000008.1"/>
</dbReference>
<dbReference type="InterPro" id="IPR002575">
    <property type="entry name" value="Aminoglycoside_PTrfase"/>
</dbReference>
<dbReference type="PANTHER" id="PTHR33540:SF1">
    <property type="entry name" value="N-ACETYLMURAMATE_N-ACETYLGLUCOSAMINE KINASE"/>
    <property type="match status" value="1"/>
</dbReference>
<dbReference type="Proteomes" id="UP001169862">
    <property type="component" value="Unassembled WGS sequence"/>
</dbReference>
<evidence type="ECO:0000313" key="4">
    <source>
        <dbReference type="EMBL" id="MDO6454504.1"/>
    </source>
</evidence>
<dbReference type="GO" id="GO:0005524">
    <property type="term" value="F:ATP binding"/>
    <property type="evidence" value="ECO:0007669"/>
    <property type="project" value="UniProtKB-KW"/>
</dbReference>
<dbReference type="EMBL" id="JAUOPG010000008">
    <property type="protein sequence ID" value="MDO6454504.1"/>
    <property type="molecule type" value="Genomic_DNA"/>
</dbReference>
<evidence type="ECO:0000256" key="1">
    <source>
        <dbReference type="ARBA" id="ARBA00022741"/>
    </source>
</evidence>
<evidence type="ECO:0000313" key="5">
    <source>
        <dbReference type="Proteomes" id="UP001169862"/>
    </source>
</evidence>
<dbReference type="Gene3D" id="3.30.200.20">
    <property type="entry name" value="Phosphorylase Kinase, domain 1"/>
    <property type="match status" value="1"/>
</dbReference>
<dbReference type="PANTHER" id="PTHR33540">
    <property type="entry name" value="TRNA THREONYLCARBAMOYLADENOSINE BIOSYNTHESIS PROTEIN TSAE"/>
    <property type="match status" value="1"/>
</dbReference>
<dbReference type="Gene3D" id="3.90.1200.10">
    <property type="match status" value="1"/>
</dbReference>
<sequence length="347" mass="39561">MGQRLLQLEQWVTSLVASKKVPFGKGWVITPVSGDASFRRYFRLTNEDRSWILVDAPPEKEDSTSFVEVARTWLDSGIPVPEVIHVDFSQGFMLLEDFGDSLLFGELSAQSVDGLYTAAMDALLAIQHVGNDGLPQYDEPLLRREMSLFNEWFIGQLLKRQLCEKEQKMLDDLFAVLVSSALEQPVVTVHRDFHSRNLMCLAEGRLGIIDFQDAVAGPITYDLVSLLKDCYVAWPSEQVVGWVSAYRIKAQQRGVLDNSVTDAAFLRWFDFMGLQRHIKVLGIFSRLDIRDGKAAYLEDIPRVLSYVLEGLHRYSEQYAECAAVERWLREQIVPSMKKLDCFKDVQL</sequence>
<dbReference type="AlphaFoldDB" id="A0AAW7XMI7"/>
<accession>A0AAW7XMI7</accession>
<keyword evidence="2" id="KW-0067">ATP-binding</keyword>
<evidence type="ECO:0000256" key="2">
    <source>
        <dbReference type="ARBA" id="ARBA00022840"/>
    </source>
</evidence>
<dbReference type="InterPro" id="IPR011009">
    <property type="entry name" value="Kinase-like_dom_sf"/>
</dbReference>
<organism evidence="4 5">
    <name type="scientific">Neptunomonas phycophila</name>
    <dbReference type="NCBI Taxonomy" id="1572645"/>
    <lineage>
        <taxon>Bacteria</taxon>
        <taxon>Pseudomonadati</taxon>
        <taxon>Pseudomonadota</taxon>
        <taxon>Gammaproteobacteria</taxon>
        <taxon>Oceanospirillales</taxon>
        <taxon>Oceanospirillaceae</taxon>
        <taxon>Neptunomonas</taxon>
    </lineage>
</organism>
<dbReference type="SUPFAM" id="SSF56112">
    <property type="entry name" value="Protein kinase-like (PK-like)"/>
    <property type="match status" value="1"/>
</dbReference>
<gene>
    <name evidence="4" type="ORF">Q4490_13090</name>
</gene>